<comment type="caution">
    <text evidence="8">The sequence shown here is derived from an EMBL/GenBank/DDBJ whole genome shotgun (WGS) entry which is preliminary data.</text>
</comment>
<dbReference type="GeneID" id="3550586"/>
<dbReference type="Pfam" id="PF11040">
    <property type="entry name" value="DGF-1_C"/>
    <property type="match status" value="1"/>
</dbReference>
<name>Q4DVE8_TRYCC</name>
<dbReference type="InterPro" id="IPR021004">
    <property type="entry name" value="Dispersed_gene_fam_prot1_dom4"/>
</dbReference>
<dbReference type="EMBL" id="AAHK01000147">
    <property type="protein sequence ID" value="EAN96504.1"/>
    <property type="molecule type" value="Genomic_DNA"/>
</dbReference>
<dbReference type="GO" id="GO:0005112">
    <property type="term" value="F:Notch binding"/>
    <property type="evidence" value="ECO:0007669"/>
    <property type="project" value="TreeGrafter"/>
</dbReference>
<feature type="domain" description="Dispersed gene family protein 1 beta-sheet" evidence="6">
    <location>
        <begin position="1309"/>
        <end position="1463"/>
    </location>
</feature>
<feature type="domain" description="Dispersed gene family protein 1 beta-sheet" evidence="6">
    <location>
        <begin position="115"/>
        <end position="279"/>
    </location>
</feature>
<dbReference type="SMART" id="SM00710">
    <property type="entry name" value="PbH1"/>
    <property type="match status" value="11"/>
</dbReference>
<dbReference type="SUPFAM" id="SSF51126">
    <property type="entry name" value="Pectin lyase-like"/>
    <property type="match status" value="1"/>
</dbReference>
<dbReference type="PANTHER" id="PTHR24044">
    <property type="entry name" value="NOTCH LIGAND FAMILY MEMBER"/>
    <property type="match status" value="1"/>
</dbReference>
<protein>
    <submittedName>
        <fullName evidence="8">Dispersed gene family protein 1 (DGF-1), putative</fullName>
    </submittedName>
</protein>
<keyword evidence="2" id="KW-0472">Membrane</keyword>
<feature type="transmembrane region" description="Helical" evidence="2">
    <location>
        <begin position="3337"/>
        <end position="3359"/>
    </location>
</feature>
<dbReference type="InParanoid" id="Q4DVE8"/>
<dbReference type="Proteomes" id="UP000002296">
    <property type="component" value="Unassembled WGS sequence"/>
</dbReference>
<gene>
    <name evidence="8" type="ORF">Tc00.1047053510465.150</name>
</gene>
<feature type="transmembrane region" description="Helical" evidence="2">
    <location>
        <begin position="3311"/>
        <end position="3330"/>
    </location>
</feature>
<dbReference type="PANTHER" id="PTHR24044:SF420">
    <property type="entry name" value="DELTA AND NOTCH-LIKE EPIDERMAL GROWTH FACTOR-RELATED RECEPTOR ISOFORM X1"/>
    <property type="match status" value="1"/>
</dbReference>
<feature type="domain" description="Dispersed gene family protein 1 beta-sheet" evidence="6">
    <location>
        <begin position="2511"/>
        <end position="2682"/>
    </location>
</feature>
<evidence type="ECO:0000256" key="2">
    <source>
        <dbReference type="SAM" id="Phobius"/>
    </source>
</evidence>
<feature type="domain" description="Dispersed gene family protein 1 beta-sheet" evidence="6">
    <location>
        <begin position="2111"/>
        <end position="2273"/>
    </location>
</feature>
<organism evidence="8 9">
    <name type="scientific">Trypanosoma cruzi (strain CL Brener)</name>
    <dbReference type="NCBI Taxonomy" id="353153"/>
    <lineage>
        <taxon>Eukaryota</taxon>
        <taxon>Discoba</taxon>
        <taxon>Euglenozoa</taxon>
        <taxon>Kinetoplastea</taxon>
        <taxon>Metakinetoplastina</taxon>
        <taxon>Trypanosomatida</taxon>
        <taxon>Trypanosomatidae</taxon>
        <taxon>Trypanosoma</taxon>
        <taxon>Schizotrypanum</taxon>
    </lineage>
</organism>
<dbReference type="InterPro" id="IPR053915">
    <property type="entry name" value="DGF-1_b-sheet_dom"/>
</dbReference>
<dbReference type="InterPro" id="IPR006626">
    <property type="entry name" value="PbH1"/>
</dbReference>
<dbReference type="Pfam" id="PF22279">
    <property type="entry name" value="DGF-1_N"/>
    <property type="match status" value="5"/>
</dbReference>
<feature type="transmembrane region" description="Helical" evidence="2">
    <location>
        <begin position="3284"/>
        <end position="3305"/>
    </location>
</feature>
<evidence type="ECO:0000256" key="1">
    <source>
        <dbReference type="SAM" id="MobiDB-lite"/>
    </source>
</evidence>
<accession>Q4DVE8</accession>
<feature type="compositionally biased region" description="Basic and acidic residues" evidence="1">
    <location>
        <begin position="3418"/>
        <end position="3431"/>
    </location>
</feature>
<feature type="domain" description="Dispersed gene family protein 1 N-terminal" evidence="7">
    <location>
        <begin position="2344"/>
        <end position="2448"/>
    </location>
</feature>
<evidence type="ECO:0000259" key="5">
    <source>
        <dbReference type="Pfam" id="PF11040"/>
    </source>
</evidence>
<feature type="domain" description="Dispersed gene family protein 1" evidence="4">
    <location>
        <begin position="2945"/>
        <end position="3065"/>
    </location>
</feature>
<dbReference type="VEuPathDB" id="TriTrypDB:TcCLB.510465.150"/>
<dbReference type="STRING" id="353153.Q4DVE8"/>
<evidence type="ECO:0000313" key="8">
    <source>
        <dbReference type="EMBL" id="EAN96504.1"/>
    </source>
</evidence>
<feature type="transmembrane region" description="Helical" evidence="2">
    <location>
        <begin position="40"/>
        <end position="61"/>
    </location>
</feature>
<evidence type="ECO:0000259" key="3">
    <source>
        <dbReference type="Pfam" id="PF11024"/>
    </source>
</evidence>
<feature type="domain" description="Dispersed gene family protein 1 N-terminal" evidence="7">
    <location>
        <begin position="349"/>
        <end position="444"/>
    </location>
</feature>
<dbReference type="InterPro" id="IPR011050">
    <property type="entry name" value="Pectin_lyase_fold/virulence"/>
</dbReference>
<feature type="domain" description="Dispersed gene family protein 1 N-terminal" evidence="7">
    <location>
        <begin position="2755"/>
        <end position="2851"/>
    </location>
</feature>
<feature type="transmembrane region" description="Helical" evidence="2">
    <location>
        <begin position="3120"/>
        <end position="3139"/>
    </location>
</feature>
<feature type="domain" description="Dispersed gene family protein 1 beta-sheet" evidence="6">
    <location>
        <begin position="510"/>
        <end position="668"/>
    </location>
</feature>
<feature type="transmembrane region" description="Helical" evidence="2">
    <location>
        <begin position="3145"/>
        <end position="3162"/>
    </location>
</feature>
<feature type="compositionally biased region" description="Polar residues" evidence="1">
    <location>
        <begin position="3432"/>
        <end position="3447"/>
    </location>
</feature>
<dbReference type="InterPro" id="IPR053914">
    <property type="entry name" value="DGF-1_N"/>
</dbReference>
<dbReference type="KEGG" id="tcr:510465.150"/>
<keyword evidence="9" id="KW-1185">Reference proteome</keyword>
<reference evidence="8 9" key="1">
    <citation type="journal article" date="2005" name="Science">
        <title>The genome sequence of Trypanosoma cruzi, etiologic agent of Chagas disease.</title>
        <authorList>
            <person name="El-Sayed N.M."/>
            <person name="Myler P.J."/>
            <person name="Bartholomeu D.C."/>
            <person name="Nilsson D."/>
            <person name="Aggarwal G."/>
            <person name="Tran A.N."/>
            <person name="Ghedin E."/>
            <person name="Worthey E.A."/>
            <person name="Delcher A.L."/>
            <person name="Blandin G."/>
            <person name="Westenberger S.J."/>
            <person name="Caler E."/>
            <person name="Cerqueira G.C."/>
            <person name="Branche C."/>
            <person name="Haas B."/>
            <person name="Anupama A."/>
            <person name="Arner E."/>
            <person name="Aslund L."/>
            <person name="Attipoe P."/>
            <person name="Bontempi E."/>
            <person name="Bringaud F."/>
            <person name="Burton P."/>
            <person name="Cadag E."/>
            <person name="Campbell D.A."/>
            <person name="Carrington M."/>
            <person name="Crabtree J."/>
            <person name="Darban H."/>
            <person name="da Silveira J.F."/>
            <person name="de Jong P."/>
            <person name="Edwards K."/>
            <person name="Englund P.T."/>
            <person name="Fazelina G."/>
            <person name="Feldblyum T."/>
            <person name="Ferella M."/>
            <person name="Frasch A.C."/>
            <person name="Gull K."/>
            <person name="Horn D."/>
            <person name="Hou L."/>
            <person name="Huang Y."/>
            <person name="Kindlund E."/>
            <person name="Klingbeil M."/>
            <person name="Kluge S."/>
            <person name="Koo H."/>
            <person name="Lacerda D."/>
            <person name="Levin M.J."/>
            <person name="Lorenzi H."/>
            <person name="Louie T."/>
            <person name="Machado C.R."/>
            <person name="McCulloch R."/>
            <person name="McKenna A."/>
            <person name="Mizuno Y."/>
            <person name="Mottram J.C."/>
            <person name="Nelson S."/>
            <person name="Ochaya S."/>
            <person name="Osoegawa K."/>
            <person name="Pai G."/>
            <person name="Parsons M."/>
            <person name="Pentony M."/>
            <person name="Pettersson U."/>
            <person name="Pop M."/>
            <person name="Ramirez J.L."/>
            <person name="Rinta J."/>
            <person name="Robertson L."/>
            <person name="Salzberg S.L."/>
            <person name="Sanchez D.O."/>
            <person name="Seyler A."/>
            <person name="Sharma R."/>
            <person name="Shetty J."/>
            <person name="Simpson A.J."/>
            <person name="Sisk E."/>
            <person name="Tammi M.T."/>
            <person name="Tarleton R."/>
            <person name="Teixeira S."/>
            <person name="Van Aken S."/>
            <person name="Vogt C."/>
            <person name="Ward P.N."/>
            <person name="Wickstead B."/>
            <person name="Wortman J."/>
            <person name="White O."/>
            <person name="Fraser C.M."/>
            <person name="Stuart K.D."/>
            <person name="Andersson B."/>
        </authorList>
    </citation>
    <scope>NUCLEOTIDE SEQUENCE [LARGE SCALE GENOMIC DNA]</scope>
    <source>
        <strain evidence="8 9">CL Brener</strain>
    </source>
</reference>
<dbReference type="Pfam" id="PF22274">
    <property type="entry name" value="DGF-1_beta-sheet"/>
    <property type="match status" value="5"/>
</dbReference>
<dbReference type="InterPro" id="IPR021053">
    <property type="entry name" value="Dispersed_gene_fam_prot1_C"/>
</dbReference>
<proteinExistence type="predicted"/>
<dbReference type="Pfam" id="PF11024">
    <property type="entry name" value="DGF-1_4"/>
    <property type="match status" value="1"/>
</dbReference>
<dbReference type="InterPro" id="IPR050906">
    <property type="entry name" value="Notch_signaling"/>
</dbReference>
<keyword evidence="2" id="KW-0812">Transmembrane</keyword>
<sequence length="3483" mass="361258">MVDGTRATQRDSPADTCLGRWMQSAVGACPRSRHRVRRRAILAVRVALLVVLVLAAAAAWMPAVHAVVLRLRGGTVDRAITVGRAVDTVLMDGVSITNGVAVVFDVQAMLPGALRIELRNCVCDGGAQIYVRGYSGEPASDRSLEVSVSGLSGSYCSLVFVHNLPAHTNVTVRDSTIVTAGPMRHSQLSGLTDAVASPLVLYATSLLQSQLRVSNTVLRSTEAGGSAVYVGGGVDLLSSAVVLDGVLLEASGGLTASAMHVASSSRLSLRSHSVFSVTNVSVVSSGGGIVLGERLAVFDSVLRFVRVEGSVASSLVRCDGGTIDAGGWLELHDVWAVGEASSVASLSGVMLSGGTVSIVRCAATGATLVSGPAITSGVVSVQCNRAGGRVLQSSGDYRMAGLPSVSVVPCDGCAAALACFDALTASFSECVCSCRAGGVGEACLLFDVPSARTGGSGGGAQDCVSGVTLTESVTVGGGRATACFDSVLFSGTITVAVDLRSMDAFGDALNVTLRHCVLAGGAQLRIGGLSESTARLMPHAFVNMTNVTSVEGTIVLHGAMPLHSSVLLANSTLRATVGGSQYVTTTPGYEGFRYGPALVLDSVRLLSTRFVMTRSTLVCGGGSCAAILVERSLGVNLSSVFYMDNCVIRSRTHVIYALASDLRVGNGSVFSIQDSLWSAPSNEYYKGACVFRDVVVAGGSVLQIVSSTFRLGFAMLIANTLTVTDGSWLVHRDNEFRSAYVVYVAAHYGMVFRDRSVWSILHNNFTYGSYSTIANMTTNWSPPSDTLPTIYGMCNEARGSPVTDYQDDLNIGAPVTVLDCGACTVDAVCFAAGTSSISGCVCECAAGGYGDTCLPAAVPDGLGPLPLPDAKDTEVRCVHGGSIGSVDYPDPGVRGLCLVNVTFTAAIVLDLSHFDAPQQTLNITLLQCVLMGLLIRGSGARVHVSVTSSTLDFGALDFRGDFGASSQILVVGSTLVTTSSHAISFVKFTLSANMALLLLDNYIEANRYAVYFINGVVVDGGGIIVKGNTLSTTKDDDSVESSVCVNGVGVKNGGYFDVENNTMSSVNGVIFWGDTTVSSAGLLRVADCSFAGGSEVFDSALLHLSGSVTLEGGAQWRVEGNSVGEASVLTIPYPQYKIQLSGSGTTVALAHNRQVDNSYPFADLSPPDTIVEFPARFVVGCNLQGDEEVSYDGVFPEVVEVFRCGTCNDDAACYMPGTELVDRGSCSCSCKDGWHGASCLPFEVPDTVVPPAAERAVDGDTSCVMDQTLTDLVLNMWKTHHCYVGVTFSGVGAALAFFLNSMPLHLPINITLTGCTFRSGAALQFVGGAAAVESSGVLIRVSRTVMRSSTVAFIRALPQHCDIAVTEVDAAQFSSSELPDTRMNTLSVVMLKDAVLSASTLLVSNVRAHATKRDAFVVYSTGTLTLVGGSSLYARYCSFDGYTHMFYLYGLSVSDHSVIALLNNTVFSGASLLYQRNRFSVSDHSVVRVVGNSGSVRYAICNDDMWTVQRSSWLDWRDNDVEVGAMFYDSSSAFVSIDGSSVVTLTGCKMGSTGLSVSLLSRADAGYRFVAGCLKVAGREVTTAAELALNGITNVTTVTACGECTKEGDCFAPLTTAVIDCKCRCAAGGHGDVCVPAPVPAGPPPPPPPSSPPPPPPPPVGQCISDMVYPEVAQAVGGGLSWLCYRNVTFSGGGMSLTVLIGGMTGDVANVTFDGCTWRDGAVLLLLGNVHAAVGSLNIVVTGNRFIDALLSPEGVFPPHTNITISGNSFAVTRLFHWLGLDLRRPSCVVMNGLVISNDSAVVLSGNVFQSVTTSSSVVKFVGSALRVSWHSVLAVLGNTFHMGGGDSTLINIEGSGQFSSLKVLNNSAVVIRGNVVARPVKYFLLVILALRVESRSAVVFQGNDMQRSSAVFFSSYSSYIYYNSWLQLSGNLCRESPSAAFLFLNPTVNLRDSTVSVSGNRFMSSTGTPTVLRISTVPRDLTNGAIVAACNTVNGEEEAKYSISSVYNATILTCGDPCTLAASCFPAYTTTASSDGCACTCAEGGHGDACLPVAVPEPPSTDGADFCVRDVSVDVEVNVSFGTSVACYVGVTFAADVLVDVESMSGSVRNVTLANCLFVDGASLYVVGWRSDPPAGQRADVLISGLESRSGGGVLVANRFPPGSRVTVVDSVLVAEKRVAYRGAYGLGDASACLVVHNVNLTGSVLTIARTHMAAVFRDAVGVLFVGGVALSSRGALYVDGLSVQTALGLCVSVEGGVAASGGSVVAFVDSDFLLCKHAVSVRGAVSVSGSAVALVRSDFVSTEDYAVAFYSTVGLAGGSMLLAKGNVHDGVSREMLYAAGAVTAAGSTLSFVRNRALLPRMLSVSLSLTAGAHVRVACNDAGGRVLSTAEEYAAAGFGDAGSIDVVGCDACDRNTHCYAPGTASASMKNGVCVCLCGSGGHGGACVPVGAPALPPAVGTASSVFFREGVTLRSVFFVPAGASEVTLRHVVLDGVSPMLYVPWMARDGVRIVVQDVSLLNGAVLYVMGGGALRGAVAAGSDEGGPVELSVCDVEALNGALVLTGTFPARSVLTVTDSLLVAARPTPLVYLPGSQSSPYAPVLVLSGLRLVRSVLVVSGVALVTVVTVVTGGRTVVVDGAVLELVGGGVALDAAVFGGEYALYASARVVASGGAVLRVSGSQVYAAHGLVFESGVEANASAVVVNDNVGALTDGALLELRGSASFVSGSWLSVRGNSISGRLLSVPSYPRSAELVQSTLTLHGNAGSGPVVMDGTVALGGAGQKFVVGCLTLNGQALQPMDYRSAGIIGEFRPVACGVCDADVHCFAAATRTMSSSCGCRCAEGGYGRDCLPVYLPHVDGCNRTLYRPLLSHTASLTETRSLTSTCTPSLSTAHYSPLRYGPTETLQVTETVALPPTRTPTASVSGTLWWSDVACPTLAVTTTVAGGSLTQNDIRGGGSAVPTLLMVALPPPFRWARDPQLGTHLSFVPVSTAPPSGFGGPWGAMLSNVTWVRNATNPSTVLELAVPVHRGYFIAAEETIVIRCDAAAVSGGCKGVLLGSFTIGSDTLPAAASALSAITGVAAGAAAVAVVVTGGLGSVLEMQALGVFARMSCASAQERASTVALPYFLSVFAALDPLWMVVGNALLAAVFGCVHCGVTAAFQRWRGVDAATAWAAMRFPSLTYVVAHAMHLGIFFGSVRALAMPDARVQHRVIGVVGVLYGVAFPAGVCYLIARHVGASFTRYWQFSRKPLHERLLYPVGYWHPAAQRRMYGGMLTDMRGSHVYWCVFQLSVLCVVGLIAAVHPPVGGCHVQYFCMATVLLAGAGVVAFTNMMRSAFLTVMHTASFVLLAALCVVSAANHLAPSDGGARAYAAIVLLLTTVVLAVTVYSVVVWYAEDRHWQELREPRRGGLEALLRDGEESDEDTPKPHEMTSSSYASGTTVTSSYRPPAPPQPMAGDTRSDAMGLLECASSARGKIDHALL</sequence>
<feature type="domain" description="Dispersed gene family protein 1 C-terminal" evidence="5">
    <location>
        <begin position="3140"/>
        <end position="3397"/>
    </location>
</feature>
<dbReference type="SUPFAM" id="SSF57184">
    <property type="entry name" value="Growth factor receptor domain"/>
    <property type="match status" value="1"/>
</dbReference>
<dbReference type="InterPro" id="IPR009030">
    <property type="entry name" value="Growth_fac_rcpt_cys_sf"/>
</dbReference>
<feature type="transmembrane region" description="Helical" evidence="2">
    <location>
        <begin position="3182"/>
        <end position="3201"/>
    </location>
</feature>
<dbReference type="InterPro" id="IPR021282">
    <property type="entry name" value="Dispersed_gene_fam_prot1_dom5"/>
</dbReference>
<evidence type="ECO:0000313" key="9">
    <source>
        <dbReference type="Proteomes" id="UP000002296"/>
    </source>
</evidence>
<dbReference type="PaxDb" id="353153-Q4DVE8"/>
<dbReference type="Pfam" id="PF11038">
    <property type="entry name" value="DGF-1_5"/>
    <property type="match status" value="1"/>
</dbReference>
<evidence type="ECO:0000259" key="6">
    <source>
        <dbReference type="Pfam" id="PF22274"/>
    </source>
</evidence>
<feature type="domain" description="Dispersed gene family protein 1 N-terminal" evidence="7">
    <location>
        <begin position="1541"/>
        <end position="1635"/>
    </location>
</feature>
<keyword evidence="2" id="KW-1133">Transmembrane helix</keyword>
<feature type="region of interest" description="Disordered" evidence="1">
    <location>
        <begin position="3418"/>
        <end position="3463"/>
    </location>
</feature>
<feature type="domain" description="Dispersed gene family protein 1 N-terminal" evidence="7">
    <location>
        <begin position="793"/>
        <end position="854"/>
    </location>
</feature>
<feature type="transmembrane region" description="Helical" evidence="2">
    <location>
        <begin position="3074"/>
        <end position="3100"/>
    </location>
</feature>
<feature type="transmembrane region" description="Helical" evidence="2">
    <location>
        <begin position="3371"/>
        <end position="3396"/>
    </location>
</feature>
<evidence type="ECO:0000259" key="7">
    <source>
        <dbReference type="Pfam" id="PF22279"/>
    </source>
</evidence>
<feature type="domain" description="Dispersed gene family protein 1" evidence="3">
    <location>
        <begin position="2858"/>
        <end position="2932"/>
    </location>
</feature>
<evidence type="ECO:0000259" key="4">
    <source>
        <dbReference type="Pfam" id="PF11038"/>
    </source>
</evidence>
<dbReference type="RefSeq" id="XP_818355.1">
    <property type="nucleotide sequence ID" value="XM_813262.1"/>
</dbReference>
<dbReference type="eggNOG" id="ENOG502SEI3">
    <property type="taxonomic scope" value="Eukaryota"/>
</dbReference>
<feature type="transmembrane region" description="Helical" evidence="2">
    <location>
        <begin position="3213"/>
        <end position="3234"/>
    </location>
</feature>